<evidence type="ECO:0000256" key="3">
    <source>
        <dbReference type="ARBA" id="ARBA00022801"/>
    </source>
</evidence>
<keyword evidence="4 5" id="KW-0720">Serine protease</keyword>
<keyword evidence="10" id="KW-1185">Reference proteome</keyword>
<keyword evidence="2 5" id="KW-0645">Protease</keyword>
<comment type="similarity">
    <text evidence="1 5">Belongs to the peptidase S8 family.</text>
</comment>
<dbReference type="Gene3D" id="3.40.50.200">
    <property type="entry name" value="Peptidase S8/S53 domain"/>
    <property type="match status" value="1"/>
</dbReference>
<dbReference type="AlphaFoldDB" id="A0A428PPB8"/>
<keyword evidence="7" id="KW-0732">Signal</keyword>
<evidence type="ECO:0000256" key="2">
    <source>
        <dbReference type="ARBA" id="ARBA00022670"/>
    </source>
</evidence>
<dbReference type="EMBL" id="NKCI01000106">
    <property type="protein sequence ID" value="RSL54891.1"/>
    <property type="molecule type" value="Genomic_DNA"/>
</dbReference>
<evidence type="ECO:0000256" key="6">
    <source>
        <dbReference type="SAM" id="MobiDB-lite"/>
    </source>
</evidence>
<feature type="active site" description="Charge relay system" evidence="5">
    <location>
        <position position="516"/>
    </location>
</feature>
<dbReference type="PANTHER" id="PTHR43806">
    <property type="entry name" value="PEPTIDASE S8"/>
    <property type="match status" value="1"/>
</dbReference>
<dbReference type="PROSITE" id="PS51892">
    <property type="entry name" value="SUBTILASE"/>
    <property type="match status" value="1"/>
</dbReference>
<accession>A0A428PPB8</accession>
<feature type="chain" id="PRO_5019156794" description="Peptidase S8/S53 domain-containing protein" evidence="7">
    <location>
        <begin position="20"/>
        <end position="611"/>
    </location>
</feature>
<organism evidence="9 10">
    <name type="scientific">Fusarium duplospermum</name>
    <dbReference type="NCBI Taxonomy" id="1325734"/>
    <lineage>
        <taxon>Eukaryota</taxon>
        <taxon>Fungi</taxon>
        <taxon>Dikarya</taxon>
        <taxon>Ascomycota</taxon>
        <taxon>Pezizomycotina</taxon>
        <taxon>Sordariomycetes</taxon>
        <taxon>Hypocreomycetidae</taxon>
        <taxon>Hypocreales</taxon>
        <taxon>Nectriaceae</taxon>
        <taxon>Fusarium</taxon>
        <taxon>Fusarium solani species complex</taxon>
    </lineage>
</organism>
<proteinExistence type="inferred from homology"/>
<dbReference type="PANTHER" id="PTHR43806:SF11">
    <property type="entry name" value="CEREVISIN-RELATED"/>
    <property type="match status" value="1"/>
</dbReference>
<name>A0A428PPB8_9HYPO</name>
<feature type="active site" description="Charge relay system" evidence="5">
    <location>
        <position position="325"/>
    </location>
</feature>
<evidence type="ECO:0000313" key="9">
    <source>
        <dbReference type="EMBL" id="RSL54891.1"/>
    </source>
</evidence>
<feature type="region of interest" description="Disordered" evidence="6">
    <location>
        <begin position="102"/>
        <end position="126"/>
    </location>
</feature>
<dbReference type="STRING" id="1325734.A0A428PPB8"/>
<protein>
    <recommendedName>
        <fullName evidence="8">Peptidase S8/S53 domain-containing protein</fullName>
    </recommendedName>
</protein>
<evidence type="ECO:0000313" key="10">
    <source>
        <dbReference type="Proteomes" id="UP000288168"/>
    </source>
</evidence>
<gene>
    <name evidence="9" type="ORF">CEP54_009629</name>
</gene>
<evidence type="ECO:0000256" key="1">
    <source>
        <dbReference type="ARBA" id="ARBA00011073"/>
    </source>
</evidence>
<comment type="caution">
    <text evidence="9">The sequence shown here is derived from an EMBL/GenBank/DDBJ whole genome shotgun (WGS) entry which is preliminary data.</text>
</comment>
<dbReference type="SUPFAM" id="SSF52743">
    <property type="entry name" value="Subtilisin-like"/>
    <property type="match status" value="1"/>
</dbReference>
<dbReference type="InterPro" id="IPR050131">
    <property type="entry name" value="Peptidase_S8_subtilisin-like"/>
</dbReference>
<sequence length="611" mass="67765">MFPLLLYLYQLLTIQLDIANNNQPENPDDMIDELDSEAEEDRRTQRDFLIYETKETLLNRRAFRESEIGLRNGEAIREAAESRLQSLDLQLAALSATARDAEDAPTLSDASKVSRGFEGPHESNYSTDNEYQKACCYANDIVKYGDYQQLQQSFVPVTPEALSQAVNESRALNIVMKQGDADESLEDDGDFVAELKADAGLGKDLERLYTLLANRPDLEKGSQKTEASRASKVWQTALYNELGHTLQDPMSERYKQAVTGCLGYSLSLGRVTAGDLTQRARIAIDPDTAKFTELMNNFIEYIDCLSDSDLSDSESERCIRIAVLDTGICLDNTDEVLAGGQSRIVMKRSFIGPENEHGDSYGHGTHVVRLLLRFAPYADIVVAKVAEDKVLKTRQKSHIVEALRWAAGNGKDEGNADIITMCFGLGSMSIPEVHTEIKALVRKGKLIFAAASNGGGNESRAFPANSPGVFAIHAATGIGAKWNRNPPLEHGDNFSTLGVAIDSKWRGEDVSISGTSFATPVAAAITANALEFTRRSLIDDDDRPDFFHTFLGMRILFDCLKVEVDGYDYIRPWQKGLWEQLKGDKEKQFLEVCDELRYIAIHGRREITSSG</sequence>
<feature type="active site" description="Charge relay system" evidence="5">
    <location>
        <position position="363"/>
    </location>
</feature>
<evidence type="ECO:0000256" key="5">
    <source>
        <dbReference type="PROSITE-ProRule" id="PRU01240"/>
    </source>
</evidence>
<feature type="signal peptide" evidence="7">
    <location>
        <begin position="1"/>
        <end position="19"/>
    </location>
</feature>
<feature type="domain" description="Peptidase S8/S53" evidence="8">
    <location>
        <begin position="319"/>
        <end position="531"/>
    </location>
</feature>
<dbReference type="InterPro" id="IPR000209">
    <property type="entry name" value="Peptidase_S8/S53_dom"/>
</dbReference>
<dbReference type="Proteomes" id="UP000288168">
    <property type="component" value="Unassembled WGS sequence"/>
</dbReference>
<evidence type="ECO:0000256" key="4">
    <source>
        <dbReference type="ARBA" id="ARBA00022825"/>
    </source>
</evidence>
<reference evidence="9 10" key="1">
    <citation type="submission" date="2017-06" db="EMBL/GenBank/DDBJ databases">
        <title>Comparative genomic analysis of Ambrosia Fusariam Clade fungi.</title>
        <authorList>
            <person name="Stajich J.E."/>
            <person name="Carrillo J."/>
            <person name="Kijimoto T."/>
            <person name="Eskalen A."/>
            <person name="O'Donnell K."/>
            <person name="Kasson M."/>
        </authorList>
    </citation>
    <scope>NUCLEOTIDE SEQUENCE [LARGE SCALE GENOMIC DNA]</scope>
    <source>
        <strain evidence="9 10">NRRL62584</strain>
    </source>
</reference>
<dbReference type="InterPro" id="IPR023828">
    <property type="entry name" value="Peptidase_S8_Ser-AS"/>
</dbReference>
<dbReference type="InterPro" id="IPR015500">
    <property type="entry name" value="Peptidase_S8_subtilisin-rel"/>
</dbReference>
<evidence type="ECO:0000256" key="7">
    <source>
        <dbReference type="SAM" id="SignalP"/>
    </source>
</evidence>
<keyword evidence="3 5" id="KW-0378">Hydrolase</keyword>
<dbReference type="OrthoDB" id="206201at2759"/>
<dbReference type="InterPro" id="IPR036852">
    <property type="entry name" value="Peptidase_S8/S53_dom_sf"/>
</dbReference>
<dbReference type="PROSITE" id="PS00138">
    <property type="entry name" value="SUBTILASE_SER"/>
    <property type="match status" value="1"/>
</dbReference>
<dbReference type="PRINTS" id="PR00723">
    <property type="entry name" value="SUBTILISIN"/>
</dbReference>
<dbReference type="Pfam" id="PF00082">
    <property type="entry name" value="Peptidase_S8"/>
    <property type="match status" value="1"/>
</dbReference>
<dbReference type="GO" id="GO:0006508">
    <property type="term" value="P:proteolysis"/>
    <property type="evidence" value="ECO:0007669"/>
    <property type="project" value="UniProtKB-KW"/>
</dbReference>
<evidence type="ECO:0000259" key="8">
    <source>
        <dbReference type="Pfam" id="PF00082"/>
    </source>
</evidence>
<dbReference type="GO" id="GO:0004252">
    <property type="term" value="F:serine-type endopeptidase activity"/>
    <property type="evidence" value="ECO:0007669"/>
    <property type="project" value="UniProtKB-UniRule"/>
</dbReference>